<sequence length="473" mass="53399">MIRNIYSKFGVLSGYVNACKAFAFCSIAFIFLSGVFWRAQAQDLKGIDVVSEKKKTTTAVEIAVVLEKQDWIYDIGEEAVFVVKAYKNGVACDNEKIQFEIGPEKMQLTKRGEVEIKGGEALISGGTMQKPGFLRCDVKMDVDGHPYNARATAAFAPEEIKPTVKQPKDFSVFWHTAIQKSKSVPLHKKLTLLENRTTEDVNVYQVEYEFLSENVEKFYAVLCIPEKEGKYPAIIRFPGAGWAPLSGDKANSAKGFITLDLYIHSKPVTESQAYYEDLKNNELKDYMYKGIDNRDSFYYHNVLLGCTRAVDLIYDLPNFDGENLGAWGSSQGGALSIITTSLDKRIDYFVALCPAMCDFSGYLYERAGGWPHFFLRPELYEGKEKEVLEALSYYDVVNFAAHINVPGFFSWGFNDATTPPTSFYAAYNMVQAPKQTFIIPEGEHKIYPPQRQKTYNWLMDNLRKNKASSQSGT</sequence>
<organism evidence="2 3">
    <name type="scientific">Sphingobacterium chuzhouense</name>
    <dbReference type="NCBI Taxonomy" id="1742264"/>
    <lineage>
        <taxon>Bacteria</taxon>
        <taxon>Pseudomonadati</taxon>
        <taxon>Bacteroidota</taxon>
        <taxon>Sphingobacteriia</taxon>
        <taxon>Sphingobacteriales</taxon>
        <taxon>Sphingobacteriaceae</taxon>
        <taxon>Sphingobacterium</taxon>
    </lineage>
</organism>
<keyword evidence="3" id="KW-1185">Reference proteome</keyword>
<dbReference type="SUPFAM" id="SSF53474">
    <property type="entry name" value="alpha/beta-Hydrolases"/>
    <property type="match status" value="1"/>
</dbReference>
<dbReference type="RefSeq" id="WP_190314462.1">
    <property type="nucleotide sequence ID" value="NZ_JACNYL010000003.1"/>
</dbReference>
<dbReference type="InterPro" id="IPR008391">
    <property type="entry name" value="AXE1_dom"/>
</dbReference>
<evidence type="ECO:0000313" key="3">
    <source>
        <dbReference type="Proteomes" id="UP000651112"/>
    </source>
</evidence>
<comment type="caution">
    <text evidence="2">The sequence shown here is derived from an EMBL/GenBank/DDBJ whole genome shotgun (WGS) entry which is preliminary data.</text>
</comment>
<dbReference type="InterPro" id="IPR039069">
    <property type="entry name" value="CE7"/>
</dbReference>
<name>A0ABR7XUR3_9SPHI</name>
<evidence type="ECO:0000259" key="1">
    <source>
        <dbReference type="Pfam" id="PF05448"/>
    </source>
</evidence>
<dbReference type="Gene3D" id="3.40.50.1820">
    <property type="entry name" value="alpha/beta hydrolase"/>
    <property type="match status" value="1"/>
</dbReference>
<dbReference type="EMBL" id="JACNYL010000003">
    <property type="protein sequence ID" value="MBD1422773.1"/>
    <property type="molecule type" value="Genomic_DNA"/>
</dbReference>
<dbReference type="InterPro" id="IPR029058">
    <property type="entry name" value="AB_hydrolase_fold"/>
</dbReference>
<accession>A0ABR7XUR3</accession>
<protein>
    <submittedName>
        <fullName evidence="2">Acetylxylan esterase</fullName>
    </submittedName>
</protein>
<gene>
    <name evidence="2" type="ORF">H8B21_14450</name>
</gene>
<feature type="domain" description="Acetyl xylan esterase" evidence="1">
    <location>
        <begin position="160"/>
        <end position="460"/>
    </location>
</feature>
<evidence type="ECO:0000313" key="2">
    <source>
        <dbReference type="EMBL" id="MBD1422773.1"/>
    </source>
</evidence>
<dbReference type="Pfam" id="PF05448">
    <property type="entry name" value="AXE1"/>
    <property type="match status" value="1"/>
</dbReference>
<reference evidence="2 3" key="1">
    <citation type="submission" date="2020-08" db="EMBL/GenBank/DDBJ databases">
        <title>Sphingobacterium sp. DN00404 isolated from aquaculture water.</title>
        <authorList>
            <person name="Zhang M."/>
        </authorList>
    </citation>
    <scope>NUCLEOTIDE SEQUENCE [LARGE SCALE GENOMIC DNA]</scope>
    <source>
        <strain evidence="2 3">KCTC 42746</strain>
    </source>
</reference>
<dbReference type="PANTHER" id="PTHR40111:SF1">
    <property type="entry name" value="CEPHALOSPORIN-C DEACETYLASE"/>
    <property type="match status" value="1"/>
</dbReference>
<dbReference type="Proteomes" id="UP000651112">
    <property type="component" value="Unassembled WGS sequence"/>
</dbReference>
<proteinExistence type="predicted"/>
<dbReference type="PANTHER" id="PTHR40111">
    <property type="entry name" value="CEPHALOSPORIN-C DEACETYLASE"/>
    <property type="match status" value="1"/>
</dbReference>